<dbReference type="InterPro" id="IPR036168">
    <property type="entry name" value="AP2_Mu_C_sf"/>
</dbReference>
<protein>
    <recommendedName>
        <fullName evidence="8">MHD domain-containing protein</fullName>
    </recommendedName>
</protein>
<evidence type="ECO:0000256" key="2">
    <source>
        <dbReference type="ARBA" id="ARBA00022583"/>
    </source>
</evidence>
<dbReference type="InterPro" id="IPR028565">
    <property type="entry name" value="MHD"/>
</dbReference>
<dbReference type="Pfam" id="PF00928">
    <property type="entry name" value="Adap_comp_sub"/>
    <property type="match status" value="1"/>
</dbReference>
<proteinExistence type="inferred from homology"/>
<sequence length="440" mass="49686">MAHLAASAIYLLNLRGEIIIYRTYRSEATRSLADAFRTQIVQAKDTATSPVRQLAGFNFCYIRCNNVYVLTVTKCNANAALAFKFMVQVTQLLKSYFNKFDEESIRNNFVLIYELLDEVLDYGYPQILSPDILKLYITQSSVRSFIDKAKEPVDNRATLQVTGAVGHRRDGIRYKKNEVYLDIIESVNLLMSAKGTVLRSDCSGKLMMKCFLSGMPDLKLGLNDKLTLESEGGTSKTGSKLIELDDVTFHQCVNLSRFHTDRCVSFVPPDGEFELMKYRITEGIHLPFRVLPIIKEHGRTRIECNVKIKSTFPVKLFAIGVVVRVPVPKQTARATIQVSSGKAKYNAADNCLVWKIRRFPGQTELGMSAEVELVSTTTEKKAWARPPINLEFQVPMFTSSGLRVRFLKVWEKGGYNTVKWVRCVTRAGADFGGNYEIRCS</sequence>
<organism evidence="9">
    <name type="scientific">Pyramimonas obovata</name>
    <dbReference type="NCBI Taxonomy" id="1411642"/>
    <lineage>
        <taxon>Eukaryota</taxon>
        <taxon>Viridiplantae</taxon>
        <taxon>Chlorophyta</taxon>
        <taxon>Pyramimonadophyceae</taxon>
        <taxon>Pyramimonadales</taxon>
        <taxon>Pyramimonadaceae</taxon>
        <taxon>Pyramimonas</taxon>
        <taxon>Pyramimonas incertae sedis</taxon>
    </lineage>
</organism>
<reference evidence="9" key="1">
    <citation type="submission" date="2021-01" db="EMBL/GenBank/DDBJ databases">
        <authorList>
            <person name="Corre E."/>
            <person name="Pelletier E."/>
            <person name="Niang G."/>
            <person name="Scheremetjew M."/>
            <person name="Finn R."/>
            <person name="Kale V."/>
            <person name="Holt S."/>
            <person name="Cochrane G."/>
            <person name="Meng A."/>
            <person name="Brown T."/>
            <person name="Cohen L."/>
        </authorList>
    </citation>
    <scope>NUCLEOTIDE SEQUENCE</scope>
    <source>
        <strain evidence="9">CCMP722</strain>
    </source>
</reference>
<dbReference type="PROSITE" id="PS51072">
    <property type="entry name" value="MHD"/>
    <property type="match status" value="1"/>
</dbReference>
<dbReference type="EMBL" id="HBFA01014636">
    <property type="protein sequence ID" value="CAD8663735.1"/>
    <property type="molecule type" value="Transcribed_RNA"/>
</dbReference>
<dbReference type="PRINTS" id="PR00314">
    <property type="entry name" value="CLATHRINADPT"/>
</dbReference>
<dbReference type="AlphaFoldDB" id="A0A7S0N9W6"/>
<dbReference type="FunFam" id="3.30.450.60:FF:000002">
    <property type="entry name" value="AP-2 complex subunit mu, putative"/>
    <property type="match status" value="1"/>
</dbReference>
<evidence type="ECO:0000256" key="6">
    <source>
        <dbReference type="ARBA" id="ARBA00037878"/>
    </source>
</evidence>
<gene>
    <name evidence="9" type="ORF">POBO1169_LOCUS7596</name>
</gene>
<dbReference type="SUPFAM" id="SSF64356">
    <property type="entry name" value="SNARE-like"/>
    <property type="match status" value="1"/>
</dbReference>
<evidence type="ECO:0000256" key="4">
    <source>
        <dbReference type="ARBA" id="ARBA00023136"/>
    </source>
</evidence>
<evidence type="ECO:0000259" key="8">
    <source>
        <dbReference type="PROSITE" id="PS51072"/>
    </source>
</evidence>
<dbReference type="SUPFAM" id="SSF49447">
    <property type="entry name" value="Second domain of Mu2 adaptin subunit (ap50) of ap2 adaptor"/>
    <property type="match status" value="1"/>
</dbReference>
<dbReference type="InterPro" id="IPR050431">
    <property type="entry name" value="Adaptor_comp_med_subunit"/>
</dbReference>
<dbReference type="GO" id="GO:0005905">
    <property type="term" value="C:clathrin-coated pit"/>
    <property type="evidence" value="ECO:0007669"/>
    <property type="project" value="UniProtKB-KW"/>
</dbReference>
<dbReference type="CDD" id="cd09251">
    <property type="entry name" value="AP-2_Mu2_Cterm"/>
    <property type="match status" value="1"/>
</dbReference>
<dbReference type="Gene3D" id="3.30.450.60">
    <property type="match status" value="1"/>
</dbReference>
<comment type="similarity">
    <text evidence="7">Belongs to the adaptor complexes medium subunit family.</text>
</comment>
<keyword evidence="5" id="KW-0168">Coated pit</keyword>
<dbReference type="GO" id="GO:0006897">
    <property type="term" value="P:endocytosis"/>
    <property type="evidence" value="ECO:0007669"/>
    <property type="project" value="UniProtKB-KW"/>
</dbReference>
<keyword evidence="4" id="KW-0472">Membrane</keyword>
<dbReference type="InterPro" id="IPR001392">
    <property type="entry name" value="Clathrin_mu"/>
</dbReference>
<dbReference type="GO" id="GO:0006886">
    <property type="term" value="P:intracellular protein transport"/>
    <property type="evidence" value="ECO:0007669"/>
    <property type="project" value="UniProtKB-UniRule"/>
</dbReference>
<keyword evidence="3 7" id="KW-0653">Protein transport</keyword>
<evidence type="ECO:0000256" key="3">
    <source>
        <dbReference type="ARBA" id="ARBA00022927"/>
    </source>
</evidence>
<dbReference type="CDD" id="cd14836">
    <property type="entry name" value="AP2_Mu_N"/>
    <property type="match status" value="1"/>
</dbReference>
<dbReference type="InterPro" id="IPR043532">
    <property type="entry name" value="AP2_Mu_N"/>
</dbReference>
<dbReference type="PANTHER" id="PTHR10529">
    <property type="entry name" value="AP COMPLEX SUBUNIT MU"/>
    <property type="match status" value="1"/>
</dbReference>
<comment type="subcellular location">
    <subcellularLocation>
        <location evidence="6">Membrane</location>
        <location evidence="6">Coated pit</location>
    </subcellularLocation>
</comment>
<accession>A0A7S0N9W6</accession>
<feature type="domain" description="MHD" evidence="8">
    <location>
        <begin position="176"/>
        <end position="438"/>
    </location>
</feature>
<evidence type="ECO:0000256" key="1">
    <source>
        <dbReference type="ARBA" id="ARBA00022448"/>
    </source>
</evidence>
<evidence type="ECO:0000256" key="7">
    <source>
        <dbReference type="PIRNR" id="PIRNR005992"/>
    </source>
</evidence>
<keyword evidence="1 7" id="KW-0813">Transport</keyword>
<keyword evidence="2" id="KW-0254">Endocytosis</keyword>
<evidence type="ECO:0000256" key="5">
    <source>
        <dbReference type="ARBA" id="ARBA00023176"/>
    </source>
</evidence>
<name>A0A7S0N9W6_9CHLO</name>
<dbReference type="PIRSF" id="PIRSF005992">
    <property type="entry name" value="Clathrin_mu"/>
    <property type="match status" value="1"/>
</dbReference>
<evidence type="ECO:0000313" key="9">
    <source>
        <dbReference type="EMBL" id="CAD8663735.1"/>
    </source>
</evidence>
<dbReference type="GO" id="GO:0030131">
    <property type="term" value="C:clathrin adaptor complex"/>
    <property type="evidence" value="ECO:0007669"/>
    <property type="project" value="UniProtKB-UniRule"/>
</dbReference>
<dbReference type="InterPro" id="IPR011012">
    <property type="entry name" value="Longin-like_dom_sf"/>
</dbReference>
<dbReference type="Gene3D" id="2.60.40.1170">
    <property type="entry name" value="Mu homology domain, subdomain B"/>
    <property type="match status" value="2"/>
</dbReference>
<dbReference type="InterPro" id="IPR043512">
    <property type="entry name" value="Mu2_C"/>
</dbReference>